<accession>A0A392RVJ9</accession>
<feature type="compositionally biased region" description="Basic and acidic residues" evidence="1">
    <location>
        <begin position="1"/>
        <end position="31"/>
    </location>
</feature>
<protein>
    <submittedName>
        <fullName evidence="2">Uncharacterized protein</fullName>
    </submittedName>
</protein>
<comment type="caution">
    <text evidence="2">The sequence shown here is derived from an EMBL/GenBank/DDBJ whole genome shotgun (WGS) entry which is preliminary data.</text>
</comment>
<sequence length="115" mass="13667">EINKRAECYIKGEESNTEKRERDVREKDYANRRNRGQDNQPRRHWPQAEPQCQGHHRKPYHQQLGYGDRTYPHARRYTPLNEAKVHVLQEIMATRLATLPPARDKNVMMGPHENA</sequence>
<dbReference type="Proteomes" id="UP000265520">
    <property type="component" value="Unassembled WGS sequence"/>
</dbReference>
<evidence type="ECO:0000256" key="1">
    <source>
        <dbReference type="SAM" id="MobiDB-lite"/>
    </source>
</evidence>
<name>A0A392RVJ9_9FABA</name>
<feature type="non-terminal residue" evidence="2">
    <location>
        <position position="1"/>
    </location>
</feature>
<keyword evidence="3" id="KW-1185">Reference proteome</keyword>
<dbReference type="AlphaFoldDB" id="A0A392RVJ9"/>
<evidence type="ECO:0000313" key="2">
    <source>
        <dbReference type="EMBL" id="MCI39606.1"/>
    </source>
</evidence>
<organism evidence="2 3">
    <name type="scientific">Trifolium medium</name>
    <dbReference type="NCBI Taxonomy" id="97028"/>
    <lineage>
        <taxon>Eukaryota</taxon>
        <taxon>Viridiplantae</taxon>
        <taxon>Streptophyta</taxon>
        <taxon>Embryophyta</taxon>
        <taxon>Tracheophyta</taxon>
        <taxon>Spermatophyta</taxon>
        <taxon>Magnoliopsida</taxon>
        <taxon>eudicotyledons</taxon>
        <taxon>Gunneridae</taxon>
        <taxon>Pentapetalae</taxon>
        <taxon>rosids</taxon>
        <taxon>fabids</taxon>
        <taxon>Fabales</taxon>
        <taxon>Fabaceae</taxon>
        <taxon>Papilionoideae</taxon>
        <taxon>50 kb inversion clade</taxon>
        <taxon>NPAAA clade</taxon>
        <taxon>Hologalegina</taxon>
        <taxon>IRL clade</taxon>
        <taxon>Trifolieae</taxon>
        <taxon>Trifolium</taxon>
    </lineage>
</organism>
<feature type="region of interest" description="Disordered" evidence="1">
    <location>
        <begin position="1"/>
        <end position="73"/>
    </location>
</feature>
<dbReference type="EMBL" id="LXQA010269326">
    <property type="protein sequence ID" value="MCI39606.1"/>
    <property type="molecule type" value="Genomic_DNA"/>
</dbReference>
<feature type="non-terminal residue" evidence="2">
    <location>
        <position position="115"/>
    </location>
</feature>
<proteinExistence type="predicted"/>
<evidence type="ECO:0000313" key="3">
    <source>
        <dbReference type="Proteomes" id="UP000265520"/>
    </source>
</evidence>
<reference evidence="2 3" key="1">
    <citation type="journal article" date="2018" name="Front. Plant Sci.">
        <title>Red Clover (Trifolium pratense) and Zigzag Clover (T. medium) - A Picture of Genomic Similarities and Differences.</title>
        <authorList>
            <person name="Dluhosova J."/>
            <person name="Istvanek J."/>
            <person name="Nedelnik J."/>
            <person name="Repkova J."/>
        </authorList>
    </citation>
    <scope>NUCLEOTIDE SEQUENCE [LARGE SCALE GENOMIC DNA]</scope>
    <source>
        <strain evidence="3">cv. 10/8</strain>
        <tissue evidence="2">Leaf</tissue>
    </source>
</reference>